<accession>A0A2D6YFB0</accession>
<dbReference type="AlphaFoldDB" id="A0A2D6YFB0"/>
<organism evidence="2 3">
    <name type="scientific">SAR324 cluster bacterium</name>
    <dbReference type="NCBI Taxonomy" id="2024889"/>
    <lineage>
        <taxon>Bacteria</taxon>
        <taxon>Deltaproteobacteria</taxon>
        <taxon>SAR324 cluster</taxon>
    </lineage>
</organism>
<name>A0A2D6YFB0_9DELT</name>
<evidence type="ECO:0008006" key="4">
    <source>
        <dbReference type="Google" id="ProtNLM"/>
    </source>
</evidence>
<protein>
    <recommendedName>
        <fullName evidence="4">LPP20 lipoprotein</fullName>
    </recommendedName>
</protein>
<evidence type="ECO:0000256" key="1">
    <source>
        <dbReference type="SAM" id="SignalP"/>
    </source>
</evidence>
<reference evidence="3" key="1">
    <citation type="submission" date="2017-09" db="EMBL/GenBank/DDBJ databases">
        <title>The Reconstruction of 2,631 Draft Metagenome-Assembled Genomes from the Global Oceans.</title>
        <authorList>
            <person name="Tully B.J."/>
            <person name="Graham E.D."/>
            <person name="Heidelberg J.F."/>
        </authorList>
    </citation>
    <scope>NUCLEOTIDE SEQUENCE [LARGE SCALE GENOMIC DNA]</scope>
</reference>
<evidence type="ECO:0000313" key="3">
    <source>
        <dbReference type="Proteomes" id="UP000226525"/>
    </source>
</evidence>
<keyword evidence="1" id="KW-0732">Signal</keyword>
<feature type="signal peptide" evidence="1">
    <location>
        <begin position="1"/>
        <end position="27"/>
    </location>
</feature>
<dbReference type="Proteomes" id="UP000226525">
    <property type="component" value="Unassembled WGS sequence"/>
</dbReference>
<proteinExistence type="predicted"/>
<dbReference type="EMBL" id="NZEX01000002">
    <property type="protein sequence ID" value="MAH61863.1"/>
    <property type="molecule type" value="Genomic_DNA"/>
</dbReference>
<evidence type="ECO:0000313" key="2">
    <source>
        <dbReference type="EMBL" id="MAH61863.1"/>
    </source>
</evidence>
<dbReference type="PROSITE" id="PS51257">
    <property type="entry name" value="PROKAR_LIPOPROTEIN"/>
    <property type="match status" value="1"/>
</dbReference>
<comment type="caution">
    <text evidence="2">The sequence shown here is derived from an EMBL/GenBank/DDBJ whole genome shotgun (WGS) entry which is preliminary data.</text>
</comment>
<gene>
    <name evidence="2" type="ORF">CMN54_00130</name>
</gene>
<sequence length="349" mass="38126">MVSSVKTNIVIILAAMSLLVGCGGSPAVTTSKPTKTPTLPAPVWLIQPPIETGFLYGTGSAEVYAGDQADAAARAKDMARLELVKQIEVNISGELEQEITETLQNNKSELTERLRQSVKGKVTSFELSHVMNVDSYFDESNKQVSILVRLDVNKELQSLHSRIEVIDQRFAEVVTKFENNEKQGMGLLRLATSGLVLAEERSGIQARANTLSPTRQHVDVLTPEYRDFTRKAYALIGMLKVHIAAQGADRNSLAAALTAELNNKGINISEAEQADIRVEYDLSLNNVVQGETTFVITEGNVFLKDEQGRIVKTIQAKAKGASADVKEAESRSITKLSQQLGKELVDVLF</sequence>
<dbReference type="Gene3D" id="3.10.28.20">
    <property type="entry name" value="Acetamidase/Formamidase-like domains"/>
    <property type="match status" value="1"/>
</dbReference>
<feature type="chain" id="PRO_5014842088" description="LPP20 lipoprotein" evidence="1">
    <location>
        <begin position="28"/>
        <end position="349"/>
    </location>
</feature>